<feature type="domain" description="GH16" evidence="4">
    <location>
        <begin position="8"/>
        <end position="268"/>
    </location>
</feature>
<evidence type="ECO:0000313" key="6">
    <source>
        <dbReference type="Proteomes" id="UP000070501"/>
    </source>
</evidence>
<proteinExistence type="predicted"/>
<keyword evidence="2" id="KW-1133">Transmembrane helix</keyword>
<dbReference type="GO" id="GO:0030246">
    <property type="term" value="F:carbohydrate binding"/>
    <property type="evidence" value="ECO:0007669"/>
    <property type="project" value="UniProtKB-KW"/>
</dbReference>
<evidence type="ECO:0000259" key="4">
    <source>
        <dbReference type="PROSITE" id="PS51762"/>
    </source>
</evidence>
<dbReference type="InterPro" id="IPR013320">
    <property type="entry name" value="ConA-like_dom_sf"/>
</dbReference>
<feature type="compositionally biased region" description="Low complexity" evidence="1">
    <location>
        <begin position="311"/>
        <end position="330"/>
    </location>
</feature>
<dbReference type="CDD" id="cd02181">
    <property type="entry name" value="GH16_fungal_Lam16A_glucanase"/>
    <property type="match status" value="1"/>
</dbReference>
<dbReference type="InterPro" id="IPR050546">
    <property type="entry name" value="Glycosyl_Hydrlase_16"/>
</dbReference>
<name>A0A136JE23_9PEZI</name>
<dbReference type="STRING" id="196109.A0A136JE23"/>
<keyword evidence="2" id="KW-0812">Transmembrane</keyword>
<protein>
    <submittedName>
        <fullName evidence="5">Concanavalin A-like lectin/glucanase domain-containing protein</fullName>
    </submittedName>
</protein>
<dbReference type="SMART" id="SM00321">
    <property type="entry name" value="WSC"/>
    <property type="match status" value="1"/>
</dbReference>
<dbReference type="OrthoDB" id="192832at2759"/>
<dbReference type="PANTHER" id="PTHR10963:SF24">
    <property type="entry name" value="GLYCOSIDASE C21B10.07-RELATED"/>
    <property type="match status" value="1"/>
</dbReference>
<feature type="transmembrane region" description="Helical" evidence="2">
    <location>
        <begin position="631"/>
        <end position="655"/>
    </location>
</feature>
<keyword evidence="6" id="KW-1185">Reference proteome</keyword>
<dbReference type="EMBL" id="KQ964246">
    <property type="protein sequence ID" value="KXJ95399.1"/>
    <property type="molecule type" value="Genomic_DNA"/>
</dbReference>
<keyword evidence="5" id="KW-0430">Lectin</keyword>
<accession>A0A136JE23</accession>
<dbReference type="Gene3D" id="2.60.120.200">
    <property type="match status" value="1"/>
</dbReference>
<dbReference type="PROSITE" id="PS51212">
    <property type="entry name" value="WSC"/>
    <property type="match status" value="1"/>
</dbReference>
<feature type="domain" description="WSC" evidence="3">
    <location>
        <begin position="357"/>
        <end position="447"/>
    </location>
</feature>
<dbReference type="InParanoid" id="A0A136JE23"/>
<feature type="region of interest" description="Disordered" evidence="1">
    <location>
        <begin position="309"/>
        <end position="330"/>
    </location>
</feature>
<evidence type="ECO:0000259" key="3">
    <source>
        <dbReference type="PROSITE" id="PS51212"/>
    </source>
</evidence>
<evidence type="ECO:0000256" key="1">
    <source>
        <dbReference type="SAM" id="MobiDB-lite"/>
    </source>
</evidence>
<sequence>MAAYALSNHYAGASLLSGFDFFSGTDRSNGFVNYLNQDAAMAHGLASVQDGNHVRLGVDSTTFLSTNDTGRPSVMLTSKESFTHGLFIADFDHMPASSCGSWPSFWAFNNNDEAVWPKGGEIGIIEGANNAQRNLYSAHTDKGCNLPDTGFLGNQGPEQCDSKEGHLGCHYAAPARDPTSYGDAFNAADGGVYALEWDDAHLKMWHFPRAGIPIDIQVGRPQPSKWGLPHALFGGSGCDADTYFYNMSLVLNINFCGNYAGNLWTETDTCNQLASSCEAYVAGHPEAYTEAYWDVRYIDVYEKKAAIANNGSRPSSGPSRPSARPVSPASDVVTKTVTLSQAPAPTTGPLGLKRIDGYVLLGCHGSKTSFEAFNKTLSSKSMTNSLCISTCRKLGKPFSGVSHDTCYCASDLGDASAQGLTSCTTPCPGDGSQFCGGPQRNRSSSSQAGGNGNSTTAAGLLTIYGNLAKEPLPPNAPGKGNDGEDGTIMTRVAYTAICSANSAELCEYGYYATVTAENACAITTSGADDNCTRGGLNQTNISSHVYASVPMATITQTCNGCGPKNESTVTLTVPAVVAATASGAIDEDITVTLVQTVLPLVGEASSPAATGGVATTQYPVAAAGTAPGPSMAWMSTGSSGLLLPVWISVLGVFMLF</sequence>
<dbReference type="SUPFAM" id="SSF49899">
    <property type="entry name" value="Concanavalin A-like lectins/glucanases"/>
    <property type="match status" value="1"/>
</dbReference>
<dbReference type="PROSITE" id="PS51762">
    <property type="entry name" value="GH16_2"/>
    <property type="match status" value="1"/>
</dbReference>
<dbReference type="GO" id="GO:0004553">
    <property type="term" value="F:hydrolase activity, hydrolyzing O-glycosyl compounds"/>
    <property type="evidence" value="ECO:0007669"/>
    <property type="project" value="InterPro"/>
</dbReference>
<dbReference type="InterPro" id="IPR000757">
    <property type="entry name" value="Beta-glucanase-like"/>
</dbReference>
<gene>
    <name evidence="5" type="ORF">Micbo1qcDRAFT_217139</name>
</gene>
<organism evidence="5 6">
    <name type="scientific">Microdochium bolleyi</name>
    <dbReference type="NCBI Taxonomy" id="196109"/>
    <lineage>
        <taxon>Eukaryota</taxon>
        <taxon>Fungi</taxon>
        <taxon>Dikarya</taxon>
        <taxon>Ascomycota</taxon>
        <taxon>Pezizomycotina</taxon>
        <taxon>Sordariomycetes</taxon>
        <taxon>Xylariomycetidae</taxon>
        <taxon>Xylariales</taxon>
        <taxon>Microdochiaceae</taxon>
        <taxon>Microdochium</taxon>
    </lineage>
</organism>
<dbReference type="AlphaFoldDB" id="A0A136JE23"/>
<dbReference type="Pfam" id="PF01822">
    <property type="entry name" value="WSC"/>
    <property type="match status" value="1"/>
</dbReference>
<dbReference type="Proteomes" id="UP000070501">
    <property type="component" value="Unassembled WGS sequence"/>
</dbReference>
<dbReference type="InterPro" id="IPR002889">
    <property type="entry name" value="WSC_carb-bd"/>
</dbReference>
<evidence type="ECO:0000313" key="5">
    <source>
        <dbReference type="EMBL" id="KXJ95399.1"/>
    </source>
</evidence>
<keyword evidence="2" id="KW-0472">Membrane</keyword>
<evidence type="ECO:0000256" key="2">
    <source>
        <dbReference type="SAM" id="Phobius"/>
    </source>
</evidence>
<dbReference type="GO" id="GO:0009251">
    <property type="term" value="P:glucan catabolic process"/>
    <property type="evidence" value="ECO:0007669"/>
    <property type="project" value="TreeGrafter"/>
</dbReference>
<dbReference type="PANTHER" id="PTHR10963">
    <property type="entry name" value="GLYCOSYL HYDROLASE-RELATED"/>
    <property type="match status" value="1"/>
</dbReference>
<reference evidence="6" key="1">
    <citation type="submission" date="2016-02" db="EMBL/GenBank/DDBJ databases">
        <title>Draft genome sequence of Microdochium bolleyi, a fungal endophyte of beachgrass.</title>
        <authorList>
            <consortium name="DOE Joint Genome Institute"/>
            <person name="David A.S."/>
            <person name="May G."/>
            <person name="Haridas S."/>
            <person name="Lim J."/>
            <person name="Wang M."/>
            <person name="Labutti K."/>
            <person name="Lipzen A."/>
            <person name="Barry K."/>
            <person name="Grigoriev I.V."/>
        </authorList>
    </citation>
    <scope>NUCLEOTIDE SEQUENCE [LARGE SCALE GENOMIC DNA]</scope>
    <source>
        <strain evidence="6">J235TASD1</strain>
    </source>
</reference>
<dbReference type="Pfam" id="PF26113">
    <property type="entry name" value="GH16_XgeA"/>
    <property type="match status" value="1"/>
</dbReference>